<dbReference type="Proteomes" id="UP001055093">
    <property type="component" value="Unassembled WGS sequence"/>
</dbReference>
<reference evidence="3" key="1">
    <citation type="journal article" date="2021" name="Front. Microbiol.">
        <title>Comprehensive Comparative Genomics and Phenotyping of Methylobacterium Species.</title>
        <authorList>
            <person name="Alessa O."/>
            <person name="Ogura Y."/>
            <person name="Fujitani Y."/>
            <person name="Takami H."/>
            <person name="Hayashi T."/>
            <person name="Sahin N."/>
            <person name="Tani A."/>
        </authorList>
    </citation>
    <scope>NUCLEOTIDE SEQUENCE</scope>
    <source>
        <strain evidence="3">DSM 14458</strain>
    </source>
</reference>
<protein>
    <recommendedName>
        <fullName evidence="2">FecR protein domain-containing protein</fullName>
    </recommendedName>
</protein>
<evidence type="ECO:0000259" key="2">
    <source>
        <dbReference type="Pfam" id="PF04773"/>
    </source>
</evidence>
<dbReference type="EMBL" id="BPRE01000005">
    <property type="protein sequence ID" value="GJE75525.1"/>
    <property type="molecule type" value="Genomic_DNA"/>
</dbReference>
<reference evidence="3" key="2">
    <citation type="submission" date="2021-08" db="EMBL/GenBank/DDBJ databases">
        <authorList>
            <person name="Tani A."/>
            <person name="Ola A."/>
            <person name="Ogura Y."/>
            <person name="Katsura K."/>
            <person name="Hayashi T."/>
        </authorList>
    </citation>
    <scope>NUCLEOTIDE SEQUENCE</scope>
    <source>
        <strain evidence="3">DSM 14458</strain>
    </source>
</reference>
<evidence type="ECO:0000256" key="1">
    <source>
        <dbReference type="SAM" id="SignalP"/>
    </source>
</evidence>
<dbReference type="Gene3D" id="2.60.120.1440">
    <property type="match status" value="1"/>
</dbReference>
<organism evidence="3 4">
    <name type="scientific">Methylorubrum suomiense</name>
    <dbReference type="NCBI Taxonomy" id="144191"/>
    <lineage>
        <taxon>Bacteria</taxon>
        <taxon>Pseudomonadati</taxon>
        <taxon>Pseudomonadota</taxon>
        <taxon>Alphaproteobacteria</taxon>
        <taxon>Hyphomicrobiales</taxon>
        <taxon>Methylobacteriaceae</taxon>
        <taxon>Methylorubrum</taxon>
    </lineage>
</organism>
<feature type="domain" description="FecR protein" evidence="2">
    <location>
        <begin position="58"/>
        <end position="161"/>
    </location>
</feature>
<dbReference type="PANTHER" id="PTHR38731">
    <property type="entry name" value="LIPL45-RELATED LIPOPROTEIN-RELATED"/>
    <property type="match status" value="1"/>
</dbReference>
<sequence length="209" mass="21479">MKYCVLACTAAALAGAASPVLAAPNTIGAVEKVQAEASATQNTTTRPLAATAPVLFKDKLRTGPGARLEAKLDDGTVLTLGEKGRMTVDEFVYKPGYLGGAMSVKVAQGAFLFVGGKIEGPTGGNVVIETPVGTLGVRGTTVWGGRIDGGYGVLVLDGEVEVRTKRGAVLLKKGQGTMVYDGKAPAQAGAWPEDRTNRAVQTISFAKAQ</sequence>
<name>A0ABQ4UTL5_9HYPH</name>
<dbReference type="InterPro" id="IPR006860">
    <property type="entry name" value="FecR"/>
</dbReference>
<keyword evidence="4" id="KW-1185">Reference proteome</keyword>
<feature type="chain" id="PRO_5045198578" description="FecR protein domain-containing protein" evidence="1">
    <location>
        <begin position="23"/>
        <end position="209"/>
    </location>
</feature>
<accession>A0ABQ4UTL5</accession>
<dbReference type="Pfam" id="PF04773">
    <property type="entry name" value="FecR"/>
    <property type="match status" value="1"/>
</dbReference>
<keyword evidence="1" id="KW-0732">Signal</keyword>
<evidence type="ECO:0000313" key="4">
    <source>
        <dbReference type="Proteomes" id="UP001055093"/>
    </source>
</evidence>
<gene>
    <name evidence="3" type="ORF">BGCPKDLD_2109</name>
</gene>
<comment type="caution">
    <text evidence="3">The sequence shown here is derived from an EMBL/GenBank/DDBJ whole genome shotgun (WGS) entry which is preliminary data.</text>
</comment>
<proteinExistence type="predicted"/>
<dbReference type="PANTHER" id="PTHR38731:SF3">
    <property type="entry name" value="BLL6125 PROTEIN"/>
    <property type="match status" value="1"/>
</dbReference>
<evidence type="ECO:0000313" key="3">
    <source>
        <dbReference type="EMBL" id="GJE75525.1"/>
    </source>
</evidence>
<feature type="signal peptide" evidence="1">
    <location>
        <begin position="1"/>
        <end position="22"/>
    </location>
</feature>